<dbReference type="RefSeq" id="WP_113931592.1">
    <property type="nucleotide sequence ID" value="NZ_JACCEU010000001.1"/>
</dbReference>
<feature type="chain" id="PRO_5016917206" evidence="4">
    <location>
        <begin position="20"/>
        <end position="252"/>
    </location>
</feature>
<evidence type="ECO:0000256" key="4">
    <source>
        <dbReference type="SAM" id="SignalP"/>
    </source>
</evidence>
<comment type="subcellular location">
    <subcellularLocation>
        <location evidence="1">Periplasm</location>
    </subcellularLocation>
</comment>
<dbReference type="GO" id="GO:0044780">
    <property type="term" value="P:bacterial-type flagellum assembly"/>
    <property type="evidence" value="ECO:0007669"/>
    <property type="project" value="InterPro"/>
</dbReference>
<evidence type="ECO:0000256" key="3">
    <source>
        <dbReference type="ARBA" id="ARBA00022764"/>
    </source>
</evidence>
<dbReference type="InterPro" id="IPR041231">
    <property type="entry name" value="FlgA_N"/>
</dbReference>
<keyword evidence="7" id="KW-1185">Reference proteome</keyword>
<evidence type="ECO:0000256" key="1">
    <source>
        <dbReference type="ARBA" id="ARBA00004418"/>
    </source>
</evidence>
<keyword evidence="3" id="KW-0574">Periplasm</keyword>
<dbReference type="InterPro" id="IPR017585">
    <property type="entry name" value="SAF_FlgA"/>
</dbReference>
<dbReference type="OrthoDB" id="8561436at2"/>
<dbReference type="CDD" id="cd11614">
    <property type="entry name" value="SAF_CpaB_FlgA_like"/>
    <property type="match status" value="1"/>
</dbReference>
<dbReference type="InterPro" id="IPR039246">
    <property type="entry name" value="Flagellar_FlgA"/>
</dbReference>
<dbReference type="InterPro" id="IPR013974">
    <property type="entry name" value="SAF"/>
</dbReference>
<protein>
    <submittedName>
        <fullName evidence="6">Flagella basal body P-ring formation protein FlgA</fullName>
    </submittedName>
</protein>
<dbReference type="Pfam" id="PF13144">
    <property type="entry name" value="ChapFlgA"/>
    <property type="match status" value="1"/>
</dbReference>
<dbReference type="Gene3D" id="2.30.30.760">
    <property type="match status" value="1"/>
</dbReference>
<accession>A0A366HMX0</accession>
<dbReference type="AlphaFoldDB" id="A0A366HMX0"/>
<dbReference type="GO" id="GO:0042597">
    <property type="term" value="C:periplasmic space"/>
    <property type="evidence" value="ECO:0007669"/>
    <property type="project" value="UniProtKB-SubCell"/>
</dbReference>
<dbReference type="PANTHER" id="PTHR36307:SF1">
    <property type="entry name" value="FLAGELLA BASAL BODY P-RING FORMATION PROTEIN FLGA"/>
    <property type="match status" value="1"/>
</dbReference>
<feature type="domain" description="SAF" evidence="5">
    <location>
        <begin position="128"/>
        <end position="190"/>
    </location>
</feature>
<comment type="caution">
    <text evidence="6">The sequence shown here is derived from an EMBL/GenBank/DDBJ whole genome shotgun (WGS) entry which is preliminary data.</text>
</comment>
<reference evidence="6 7" key="1">
    <citation type="submission" date="2018-06" db="EMBL/GenBank/DDBJ databases">
        <title>Genomic Encyclopedia of Type Strains, Phase IV (KMG-IV): sequencing the most valuable type-strain genomes for metagenomic binning, comparative biology and taxonomic classification.</title>
        <authorList>
            <person name="Goeker M."/>
        </authorList>
    </citation>
    <scope>NUCLEOTIDE SEQUENCE [LARGE SCALE GENOMIC DNA]</scope>
    <source>
        <strain evidence="6 7">DSM 25520</strain>
    </source>
</reference>
<evidence type="ECO:0000313" key="6">
    <source>
        <dbReference type="EMBL" id="RBP43305.1"/>
    </source>
</evidence>
<dbReference type="SMART" id="SM00858">
    <property type="entry name" value="SAF"/>
    <property type="match status" value="1"/>
</dbReference>
<evidence type="ECO:0000259" key="5">
    <source>
        <dbReference type="SMART" id="SM00858"/>
    </source>
</evidence>
<keyword evidence="6" id="KW-0282">Flagellum</keyword>
<dbReference type="Gene3D" id="3.90.1210.10">
    <property type="entry name" value="Antifreeze-like/N-acetylneuraminic acid synthase C-terminal domain"/>
    <property type="match status" value="1"/>
</dbReference>
<sequence>MIRISVASLTLLACMHAMASTVPGAIGAPAGAGPSAAGADAVPAAAQPEAVNYAEKIHAFLLEQAAPYAGTAQINVEAPATDRLAACEQSEAFLPHGTKLRSRISVGIRCVAPQSWVAYAQANISIEGNYYVTAHALKAGTTLGPEDLSQRSGDLLRLPNGIVLDPSLLIGSITTQRLAAGATIKASALRGPESILRGQAVRLEARGAGFVATSDGKAMQNGEPGSQIQVRTASGQTVSGTVINSHTVLVLM</sequence>
<feature type="signal peptide" evidence="4">
    <location>
        <begin position="1"/>
        <end position="19"/>
    </location>
</feature>
<organism evidence="6 7">
    <name type="scientific">Eoetvoesiella caeni</name>
    <dbReference type="NCBI Taxonomy" id="645616"/>
    <lineage>
        <taxon>Bacteria</taxon>
        <taxon>Pseudomonadati</taxon>
        <taxon>Pseudomonadota</taxon>
        <taxon>Betaproteobacteria</taxon>
        <taxon>Burkholderiales</taxon>
        <taxon>Alcaligenaceae</taxon>
        <taxon>Eoetvoesiella</taxon>
    </lineage>
</organism>
<dbReference type="Pfam" id="PF17656">
    <property type="entry name" value="ChapFlgA_N"/>
    <property type="match status" value="1"/>
</dbReference>
<dbReference type="PANTHER" id="PTHR36307">
    <property type="entry name" value="FLAGELLA BASAL BODY P-RING FORMATION PROTEIN FLGA"/>
    <property type="match status" value="1"/>
</dbReference>
<dbReference type="NCBIfam" id="TIGR03170">
    <property type="entry name" value="flgA_cterm"/>
    <property type="match status" value="1"/>
</dbReference>
<keyword evidence="6" id="KW-0969">Cilium</keyword>
<evidence type="ECO:0000256" key="2">
    <source>
        <dbReference type="ARBA" id="ARBA00022729"/>
    </source>
</evidence>
<gene>
    <name evidence="6" type="ORF">DFR37_101434</name>
</gene>
<keyword evidence="6" id="KW-0966">Cell projection</keyword>
<dbReference type="EMBL" id="QNRQ01000001">
    <property type="protein sequence ID" value="RBP43305.1"/>
    <property type="molecule type" value="Genomic_DNA"/>
</dbReference>
<dbReference type="Proteomes" id="UP000253628">
    <property type="component" value="Unassembled WGS sequence"/>
</dbReference>
<name>A0A366HMX0_9BURK</name>
<keyword evidence="2 4" id="KW-0732">Signal</keyword>
<proteinExistence type="predicted"/>
<evidence type="ECO:0000313" key="7">
    <source>
        <dbReference type="Proteomes" id="UP000253628"/>
    </source>
</evidence>